<dbReference type="SMART" id="SM00858">
    <property type="entry name" value="SAF"/>
    <property type="match status" value="1"/>
</dbReference>
<accession>A0A2V1JWF5</accession>
<dbReference type="Proteomes" id="UP000245212">
    <property type="component" value="Unassembled WGS sequence"/>
</dbReference>
<feature type="domain" description="SAF" evidence="2">
    <location>
        <begin position="47"/>
        <end position="113"/>
    </location>
</feature>
<dbReference type="Pfam" id="PF16976">
    <property type="entry name" value="RcpC"/>
    <property type="match status" value="1"/>
</dbReference>
<feature type="signal peptide" evidence="1">
    <location>
        <begin position="1"/>
        <end position="22"/>
    </location>
</feature>
<proteinExistence type="predicted"/>
<dbReference type="Pfam" id="PF08666">
    <property type="entry name" value="SAF"/>
    <property type="match status" value="1"/>
</dbReference>
<evidence type="ECO:0000313" key="3">
    <source>
        <dbReference type="EMBL" id="PWF21468.1"/>
    </source>
</evidence>
<dbReference type="InterPro" id="IPR017592">
    <property type="entry name" value="Pilus_assmbl_Flp-typ_CpaB"/>
</dbReference>
<dbReference type="AlphaFoldDB" id="A0A2V1JWF5"/>
<feature type="chain" id="PRO_5016156084" evidence="1">
    <location>
        <begin position="23"/>
        <end position="307"/>
    </location>
</feature>
<dbReference type="EMBL" id="QETA01000007">
    <property type="protein sequence ID" value="PWF21468.1"/>
    <property type="molecule type" value="Genomic_DNA"/>
</dbReference>
<keyword evidence="4" id="KW-1185">Reference proteome</keyword>
<dbReference type="NCBIfam" id="TIGR03177">
    <property type="entry name" value="pilus_cpaB"/>
    <property type="match status" value="1"/>
</dbReference>
<comment type="caution">
    <text evidence="3">The sequence shown here is derived from an EMBL/GenBank/DDBJ whole genome shotgun (WGS) entry which is preliminary data.</text>
</comment>
<name>A0A2V1JWF5_9BURK</name>
<sequence>MKTSSVLLLAGALVLAATSALVARALMRPPPPEIVVKEVQVEPPASRQILVAAHDLTPGEFIDGSALKWQDVPVNDVRAGDMDANRANERELYGATLRRPLMAGQSFRPDVLVRPGEPGFLAAVLQPGMRAISVPTSAVASNAGLVAAGDRVDVILSLERNGVVSASEPDLPPPLAAETILRDVRVLALGDMAASIVPAEAQGENAGAGTGQARSPRQYFETITLEVDPRQAEKLAVAKELGTLHVALRRVGDDVAEDAGETHVTRLADTTGIFLRTAPSGGAGQPARVNLYLGRQVQPVVFGAGAQ</sequence>
<protein>
    <submittedName>
        <fullName evidence="3">Flp pilus assembly protein CpaB</fullName>
    </submittedName>
</protein>
<dbReference type="CDD" id="cd11614">
    <property type="entry name" value="SAF_CpaB_FlgA_like"/>
    <property type="match status" value="1"/>
</dbReference>
<gene>
    <name evidence="3" type="primary">cpaB</name>
    <name evidence="3" type="ORF">DD235_14445</name>
</gene>
<evidence type="ECO:0000259" key="2">
    <source>
        <dbReference type="SMART" id="SM00858"/>
    </source>
</evidence>
<dbReference type="RefSeq" id="WP_109062812.1">
    <property type="nucleotide sequence ID" value="NZ_QETA01000007.1"/>
</dbReference>
<keyword evidence="1" id="KW-0732">Signal</keyword>
<dbReference type="InterPro" id="IPR031571">
    <property type="entry name" value="RcpC_dom"/>
</dbReference>
<organism evidence="3 4">
    <name type="scientific">Corticimicrobacter populi</name>
    <dbReference type="NCBI Taxonomy" id="2175229"/>
    <lineage>
        <taxon>Bacteria</taxon>
        <taxon>Pseudomonadati</taxon>
        <taxon>Pseudomonadota</taxon>
        <taxon>Betaproteobacteria</taxon>
        <taxon>Burkholderiales</taxon>
        <taxon>Alcaligenaceae</taxon>
        <taxon>Corticimicrobacter</taxon>
    </lineage>
</organism>
<dbReference type="InterPro" id="IPR013974">
    <property type="entry name" value="SAF"/>
</dbReference>
<reference evidence="4" key="1">
    <citation type="submission" date="2018-05" db="EMBL/GenBank/DDBJ databases">
        <authorList>
            <person name="Li Y."/>
        </authorList>
    </citation>
    <scope>NUCLEOTIDE SEQUENCE [LARGE SCALE GENOMIC DNA]</scope>
    <source>
        <strain evidence="4">3d-2-2</strain>
    </source>
</reference>
<evidence type="ECO:0000313" key="4">
    <source>
        <dbReference type="Proteomes" id="UP000245212"/>
    </source>
</evidence>
<evidence type="ECO:0000256" key="1">
    <source>
        <dbReference type="SAM" id="SignalP"/>
    </source>
</evidence>